<dbReference type="RefSeq" id="WP_272461720.1">
    <property type="nucleotide sequence ID" value="NZ_JAPFQL010000026.1"/>
</dbReference>
<organism evidence="2 3">
    <name type="scientific">Intrasporangium calvum</name>
    <dbReference type="NCBI Taxonomy" id="53358"/>
    <lineage>
        <taxon>Bacteria</taxon>
        <taxon>Bacillati</taxon>
        <taxon>Actinomycetota</taxon>
        <taxon>Actinomycetes</taxon>
        <taxon>Micrococcales</taxon>
        <taxon>Intrasporangiaceae</taxon>
        <taxon>Intrasporangium</taxon>
    </lineage>
</organism>
<dbReference type="Proteomes" id="UP001150259">
    <property type="component" value="Unassembled WGS sequence"/>
</dbReference>
<reference evidence="2 3" key="1">
    <citation type="submission" date="2022-11" db="EMBL/GenBank/DDBJ databases">
        <title>Anaerobic phenanthrene biodegradation by a DNRA strain PheN6.</title>
        <authorList>
            <person name="Zhang Z."/>
        </authorList>
    </citation>
    <scope>NUCLEOTIDE SEQUENCE [LARGE SCALE GENOMIC DNA]</scope>
    <source>
        <strain evidence="2 3">PheN6</strain>
    </source>
</reference>
<dbReference type="InterPro" id="IPR011044">
    <property type="entry name" value="Quino_amine_DH_bsu"/>
</dbReference>
<gene>
    <name evidence="2" type="ORF">OO014_07735</name>
</gene>
<dbReference type="EMBL" id="JAPFQL010000026">
    <property type="protein sequence ID" value="MDC5697146.1"/>
    <property type="molecule type" value="Genomic_DNA"/>
</dbReference>
<comment type="caution">
    <text evidence="2">The sequence shown here is derived from an EMBL/GenBank/DDBJ whole genome shotgun (WGS) entry which is preliminary data.</text>
</comment>
<keyword evidence="3" id="KW-1185">Reference proteome</keyword>
<evidence type="ECO:0000313" key="3">
    <source>
        <dbReference type="Proteomes" id="UP001150259"/>
    </source>
</evidence>
<proteinExistence type="predicted"/>
<accession>A0ABT5GFX8</accession>
<protein>
    <recommendedName>
        <fullName evidence="4">WD40 repeat domain-containing protein</fullName>
    </recommendedName>
</protein>
<feature type="region of interest" description="Disordered" evidence="1">
    <location>
        <begin position="65"/>
        <end position="116"/>
    </location>
</feature>
<feature type="compositionally biased region" description="Low complexity" evidence="1">
    <location>
        <begin position="72"/>
        <end position="89"/>
    </location>
</feature>
<evidence type="ECO:0008006" key="4">
    <source>
        <dbReference type="Google" id="ProtNLM"/>
    </source>
</evidence>
<sequence>MSPNELDLRRTLHHDAERIDATGDFAVAAIGLERRRARRRNTMAAAAAVTALAVATPIAWSNLGTDAPPTPATSSTAPVSPTPSASDTGTPPPTTEPTPADTRKPGPAPTADSDAEPQVAVTLESGPVTGTPRVAYVLDGVFHDGDRRVRLPVSTGLRGVARLANGGVLVHTATDEGVSTMRFLDASGVEVARAAAQGLAVNADGSRVAATDSKGTIRIYDAQGDQRNALRTGDENARPSGQWGDILYYVTVDEKGRTSTRSWDTTGTSTAAVVAGSFAELHEGRSLAILWPNQDYDPGNTCYGIFDLKAGAVNHWSCGEFAPTHFTADGSMVVGPNVADGPGSSNFKVASADDGAILMTVAAPDGAWSPSWRGAGSADAIVVVPVSKRDTEQTIASCSVSTGTCSTDLEAVSVSSEDSAMMRYPIMLSLN</sequence>
<name>A0ABT5GFX8_9MICO</name>
<evidence type="ECO:0000313" key="2">
    <source>
        <dbReference type="EMBL" id="MDC5697146.1"/>
    </source>
</evidence>
<evidence type="ECO:0000256" key="1">
    <source>
        <dbReference type="SAM" id="MobiDB-lite"/>
    </source>
</evidence>
<dbReference type="SUPFAM" id="SSF50969">
    <property type="entry name" value="YVTN repeat-like/Quinoprotein amine dehydrogenase"/>
    <property type="match status" value="1"/>
</dbReference>